<sequence>MCFNSAIDEIYNTPYYDKVFLWCLRFVIVFGLALFVQKILTGKILEIPYLTVNIADYGHIDEKFNLRGDLMKLTSTYNNGNIYGVCMLLLTPFYIAKEPKKIFKILFFAALALTLSRTVWIGMIIFLLLIIIKNLKNIKGYITLGLTVIGVILIVPLLLKFMNLDLNFLTDKDLGGRAHQLSILDNFTLFSAAKFQGITEIVYASMLTNFGLVGLILFVIYILSPLITLYRYPQNRRLDNTHWGILIYVIICASDGAMLLIPVMAFFWFLSSYTLSSTSAVKYLDLQIN</sequence>
<keyword evidence="1" id="KW-1133">Transmembrane helix</keyword>
<evidence type="ECO:0000256" key="1">
    <source>
        <dbReference type="SAM" id="Phobius"/>
    </source>
</evidence>
<name>A0A917J9F7_9SPHI</name>
<accession>A0A917J9F7</accession>
<dbReference type="AlphaFoldDB" id="A0A917J9F7"/>
<feature type="transmembrane region" description="Helical" evidence="1">
    <location>
        <begin position="102"/>
        <end position="129"/>
    </location>
</feature>
<proteinExistence type="predicted"/>
<keyword evidence="1" id="KW-0812">Transmembrane</keyword>
<keyword evidence="1" id="KW-0472">Membrane</keyword>
<feature type="transmembrane region" description="Helical" evidence="1">
    <location>
        <begin position="245"/>
        <end position="270"/>
    </location>
</feature>
<protein>
    <submittedName>
        <fullName evidence="2">Uncharacterized protein</fullName>
    </submittedName>
</protein>
<dbReference type="EMBL" id="BMDO01000007">
    <property type="protein sequence ID" value="GGI51458.1"/>
    <property type="molecule type" value="Genomic_DNA"/>
</dbReference>
<evidence type="ECO:0000313" key="2">
    <source>
        <dbReference type="EMBL" id="GGI51458.1"/>
    </source>
</evidence>
<feature type="transmembrane region" description="Helical" evidence="1">
    <location>
        <begin position="141"/>
        <end position="159"/>
    </location>
</feature>
<dbReference type="Proteomes" id="UP000662074">
    <property type="component" value="Unassembled WGS sequence"/>
</dbReference>
<evidence type="ECO:0000313" key="3">
    <source>
        <dbReference type="Proteomes" id="UP000662074"/>
    </source>
</evidence>
<comment type="caution">
    <text evidence="2">The sequence shown here is derived from an EMBL/GenBank/DDBJ whole genome shotgun (WGS) entry which is preliminary data.</text>
</comment>
<gene>
    <name evidence="2" type="ORF">GCM10011425_26700</name>
</gene>
<reference evidence="2" key="1">
    <citation type="journal article" date="2014" name="Int. J. Syst. Evol. Microbiol.">
        <title>Complete genome sequence of Corynebacterium casei LMG S-19264T (=DSM 44701T), isolated from a smear-ripened cheese.</title>
        <authorList>
            <consortium name="US DOE Joint Genome Institute (JGI-PGF)"/>
            <person name="Walter F."/>
            <person name="Albersmeier A."/>
            <person name="Kalinowski J."/>
            <person name="Ruckert C."/>
        </authorList>
    </citation>
    <scope>NUCLEOTIDE SEQUENCE</scope>
    <source>
        <strain evidence="2">CCM 8711</strain>
    </source>
</reference>
<reference evidence="2" key="2">
    <citation type="submission" date="2020-09" db="EMBL/GenBank/DDBJ databases">
        <authorList>
            <person name="Sun Q."/>
            <person name="Sedlacek I."/>
        </authorList>
    </citation>
    <scope>NUCLEOTIDE SEQUENCE</scope>
    <source>
        <strain evidence="2">CCM 8711</strain>
    </source>
</reference>
<organism evidence="2 3">
    <name type="scientific">Mucilaginibacter galii</name>
    <dbReference type="NCBI Taxonomy" id="2005073"/>
    <lineage>
        <taxon>Bacteria</taxon>
        <taxon>Pseudomonadati</taxon>
        <taxon>Bacteroidota</taxon>
        <taxon>Sphingobacteriia</taxon>
        <taxon>Sphingobacteriales</taxon>
        <taxon>Sphingobacteriaceae</taxon>
        <taxon>Mucilaginibacter</taxon>
    </lineage>
</organism>
<keyword evidence="3" id="KW-1185">Reference proteome</keyword>
<feature type="transmembrane region" description="Helical" evidence="1">
    <location>
        <begin position="201"/>
        <end position="224"/>
    </location>
</feature>
<feature type="transmembrane region" description="Helical" evidence="1">
    <location>
        <begin position="19"/>
        <end position="36"/>
    </location>
</feature>
<feature type="transmembrane region" description="Helical" evidence="1">
    <location>
        <begin position="80"/>
        <end position="96"/>
    </location>
</feature>